<name>A0A8S3JP89_9BILA</name>
<dbReference type="AlphaFoldDB" id="A0A8S3JP89"/>
<comment type="caution">
    <text evidence="2">The sequence shown here is derived from an EMBL/GenBank/DDBJ whole genome shotgun (WGS) entry which is preliminary data.</text>
</comment>
<evidence type="ECO:0000256" key="1">
    <source>
        <dbReference type="SAM" id="MobiDB-lite"/>
    </source>
</evidence>
<protein>
    <submittedName>
        <fullName evidence="2">Uncharacterized protein</fullName>
    </submittedName>
</protein>
<dbReference type="EMBL" id="CAJOBJ010362510">
    <property type="protein sequence ID" value="CAF5219003.1"/>
    <property type="molecule type" value="Genomic_DNA"/>
</dbReference>
<gene>
    <name evidence="2" type="ORF">GIL414_LOCUS83251</name>
</gene>
<organism evidence="2 3">
    <name type="scientific">Rotaria magnacalcarata</name>
    <dbReference type="NCBI Taxonomy" id="392030"/>
    <lineage>
        <taxon>Eukaryota</taxon>
        <taxon>Metazoa</taxon>
        <taxon>Spiralia</taxon>
        <taxon>Gnathifera</taxon>
        <taxon>Rotifera</taxon>
        <taxon>Eurotatoria</taxon>
        <taxon>Bdelloidea</taxon>
        <taxon>Philodinida</taxon>
        <taxon>Philodinidae</taxon>
        <taxon>Rotaria</taxon>
    </lineage>
</organism>
<evidence type="ECO:0000313" key="3">
    <source>
        <dbReference type="Proteomes" id="UP000681720"/>
    </source>
</evidence>
<dbReference type="Proteomes" id="UP000681720">
    <property type="component" value="Unassembled WGS sequence"/>
</dbReference>
<proteinExistence type="predicted"/>
<sequence>MEQVRTSHQTTQRTTNQQQRTDEQISNRGSKLFADACNWAQRKDFDKAKDSFAKIPEES</sequence>
<feature type="compositionally biased region" description="Low complexity" evidence="1">
    <location>
        <begin position="1"/>
        <end position="19"/>
    </location>
</feature>
<evidence type="ECO:0000313" key="2">
    <source>
        <dbReference type="EMBL" id="CAF5219003.1"/>
    </source>
</evidence>
<feature type="region of interest" description="Disordered" evidence="1">
    <location>
        <begin position="1"/>
        <end position="29"/>
    </location>
</feature>
<reference evidence="2" key="1">
    <citation type="submission" date="2021-02" db="EMBL/GenBank/DDBJ databases">
        <authorList>
            <person name="Nowell W R."/>
        </authorList>
    </citation>
    <scope>NUCLEOTIDE SEQUENCE</scope>
</reference>
<accession>A0A8S3JP89</accession>
<feature type="non-terminal residue" evidence="2">
    <location>
        <position position="1"/>
    </location>
</feature>